<dbReference type="InterPro" id="IPR001387">
    <property type="entry name" value="Cro/C1-type_HTH"/>
</dbReference>
<keyword evidence="3" id="KW-1185">Reference proteome</keyword>
<evidence type="ECO:0000313" key="3">
    <source>
        <dbReference type="Proteomes" id="UP000325291"/>
    </source>
</evidence>
<dbReference type="SUPFAM" id="SSF47413">
    <property type="entry name" value="lambda repressor-like DNA-binding domains"/>
    <property type="match status" value="1"/>
</dbReference>
<dbReference type="Pfam" id="PF13560">
    <property type="entry name" value="HTH_31"/>
    <property type="match status" value="1"/>
</dbReference>
<dbReference type="Gene3D" id="1.10.260.40">
    <property type="entry name" value="lambda repressor-like DNA-binding domains"/>
    <property type="match status" value="1"/>
</dbReference>
<dbReference type="GO" id="GO:0003677">
    <property type="term" value="F:DNA binding"/>
    <property type="evidence" value="ECO:0007669"/>
    <property type="project" value="InterPro"/>
</dbReference>
<evidence type="ECO:0000259" key="1">
    <source>
        <dbReference type="PROSITE" id="PS50943"/>
    </source>
</evidence>
<comment type="caution">
    <text evidence="2">The sequence shown here is derived from an EMBL/GenBank/DDBJ whole genome shotgun (WGS) entry which is preliminary data.</text>
</comment>
<sequence length="115" mass="12874">MTHQFPVDLRCARRNAGLTQADCGHLLGIDASTLKTLEGGKREPSLREILTLSLIFGRSFESFFSELLKDVRAELSERLATLPASEEHASTFNRKTTLEKLEQRLAEEFAADHEG</sequence>
<organism evidence="2 3">
    <name type="scientific">Aquicoccus porphyridii</name>
    <dbReference type="NCBI Taxonomy" id="1852029"/>
    <lineage>
        <taxon>Bacteria</taxon>
        <taxon>Pseudomonadati</taxon>
        <taxon>Pseudomonadota</taxon>
        <taxon>Alphaproteobacteria</taxon>
        <taxon>Rhodobacterales</taxon>
        <taxon>Paracoccaceae</taxon>
        <taxon>Aquicoccus</taxon>
    </lineage>
</organism>
<accession>A0A5A9YXI3</accession>
<dbReference type="AlphaFoldDB" id="A0A5A9YXI3"/>
<feature type="domain" description="HTH cro/C1-type" evidence="1">
    <location>
        <begin position="9"/>
        <end position="63"/>
    </location>
</feature>
<dbReference type="RefSeq" id="WP_111369457.1">
    <property type="nucleotide sequence ID" value="NZ_VINQ01000034.1"/>
</dbReference>
<protein>
    <submittedName>
        <fullName evidence="2">Helix-turn-helix transcriptional regulator</fullName>
    </submittedName>
</protein>
<dbReference type="PROSITE" id="PS50943">
    <property type="entry name" value="HTH_CROC1"/>
    <property type="match status" value="1"/>
</dbReference>
<dbReference type="InterPro" id="IPR010982">
    <property type="entry name" value="Lambda_DNA-bd_dom_sf"/>
</dbReference>
<dbReference type="CDD" id="cd00093">
    <property type="entry name" value="HTH_XRE"/>
    <property type="match status" value="1"/>
</dbReference>
<dbReference type="EMBL" id="VINQ01000034">
    <property type="protein sequence ID" value="KAA0909539.1"/>
    <property type="molecule type" value="Genomic_DNA"/>
</dbReference>
<gene>
    <name evidence="2" type="ORF">FLO80_21150</name>
</gene>
<name>A0A5A9YXI3_9RHOB</name>
<proteinExistence type="predicted"/>
<evidence type="ECO:0000313" key="2">
    <source>
        <dbReference type="EMBL" id="KAA0909539.1"/>
    </source>
</evidence>
<dbReference type="SMART" id="SM00530">
    <property type="entry name" value="HTH_XRE"/>
    <property type="match status" value="1"/>
</dbReference>
<reference evidence="2 3" key="1">
    <citation type="submission" date="2019-07" db="EMBL/GenBank/DDBJ databases">
        <title>Aquicoccus porphyridii gen. nov., sp. nov., isolated from a small marine red alga, Porphyridium marinum.</title>
        <authorList>
            <person name="Liu L."/>
        </authorList>
    </citation>
    <scope>NUCLEOTIDE SEQUENCE [LARGE SCALE GENOMIC DNA]</scope>
    <source>
        <strain evidence="2 3">L1 8-17</strain>
    </source>
</reference>
<dbReference type="Proteomes" id="UP000325291">
    <property type="component" value="Unassembled WGS sequence"/>
</dbReference>